<evidence type="ECO:0000256" key="3">
    <source>
        <dbReference type="ARBA" id="ARBA00023015"/>
    </source>
</evidence>
<accession>A0AAI8YF76</accession>
<keyword evidence="5 7" id="KW-0804">Transcription</keyword>
<dbReference type="InterPro" id="IPR019680">
    <property type="entry name" value="Mediator_Med1"/>
</dbReference>
<evidence type="ECO:0000256" key="7">
    <source>
        <dbReference type="RuleBase" id="RU364059"/>
    </source>
</evidence>
<dbReference type="PANTHER" id="PTHR35041">
    <property type="entry name" value="MEDIATOR OF RNA POLYMERASE II TRANSCRIPTION SUBUNIT 1"/>
    <property type="match status" value="1"/>
</dbReference>
<dbReference type="GO" id="GO:0016592">
    <property type="term" value="C:mediator complex"/>
    <property type="evidence" value="ECO:0007669"/>
    <property type="project" value="InterPro"/>
</dbReference>
<gene>
    <name evidence="10" type="ORF">KHLLAP_LOCUS3013</name>
</gene>
<dbReference type="AlphaFoldDB" id="A0AAI8YF76"/>
<evidence type="ECO:0000259" key="9">
    <source>
        <dbReference type="Pfam" id="PF10744"/>
    </source>
</evidence>
<evidence type="ECO:0000256" key="2">
    <source>
        <dbReference type="ARBA" id="ARBA00006210"/>
    </source>
</evidence>
<dbReference type="Proteomes" id="UP001295740">
    <property type="component" value="Unassembled WGS sequence"/>
</dbReference>
<feature type="compositionally biased region" description="Low complexity" evidence="8">
    <location>
        <begin position="15"/>
        <end position="33"/>
    </location>
</feature>
<comment type="function">
    <text evidence="7">Component of the Mediator complex, a coactivator involved in the regulated transcription of nearly all RNA polymerase II-dependent genes. Mediator functions as a bridge to convey information from gene-specific regulatory proteins to the basal RNA polymerase II transcription machinery. Mediator is recruited to promoters by direct interactions with regulatory proteins and serves as a scaffold for the assembly of a functional preinitiation complex with RNA polymerase II and the general transcription factors.</text>
</comment>
<reference evidence="10" key="1">
    <citation type="submission" date="2023-10" db="EMBL/GenBank/DDBJ databases">
        <authorList>
            <person name="Hackl T."/>
        </authorList>
    </citation>
    <scope>NUCLEOTIDE SEQUENCE</scope>
</reference>
<evidence type="ECO:0000256" key="8">
    <source>
        <dbReference type="SAM" id="MobiDB-lite"/>
    </source>
</evidence>
<evidence type="ECO:0000256" key="1">
    <source>
        <dbReference type="ARBA" id="ARBA00004123"/>
    </source>
</evidence>
<dbReference type="GO" id="GO:0003712">
    <property type="term" value="F:transcription coregulator activity"/>
    <property type="evidence" value="ECO:0007669"/>
    <property type="project" value="InterPro"/>
</dbReference>
<name>A0AAI8YF76_9PEZI</name>
<comment type="subcellular location">
    <subcellularLocation>
        <location evidence="1 7">Nucleus</location>
    </subcellularLocation>
</comment>
<feature type="domain" description="Mediator complex subunit Med1" evidence="9">
    <location>
        <begin position="121"/>
        <end position="543"/>
    </location>
</feature>
<feature type="region of interest" description="Disordered" evidence="8">
    <location>
        <begin position="1"/>
        <end position="57"/>
    </location>
</feature>
<dbReference type="PANTHER" id="PTHR35041:SF4">
    <property type="entry name" value="MEDIATOR OF RNA POLYMERASE II TRANSCRIPTION SUBUNIT 1"/>
    <property type="match status" value="1"/>
</dbReference>
<evidence type="ECO:0000256" key="6">
    <source>
        <dbReference type="ARBA" id="ARBA00023242"/>
    </source>
</evidence>
<keyword evidence="4 7" id="KW-0010">Activator</keyword>
<dbReference type="EMBL" id="CAUWAG010000004">
    <property type="protein sequence ID" value="CAJ2502545.1"/>
    <property type="molecule type" value="Genomic_DNA"/>
</dbReference>
<feature type="compositionally biased region" description="Polar residues" evidence="8">
    <location>
        <begin position="1"/>
        <end position="14"/>
    </location>
</feature>
<organism evidence="10 11">
    <name type="scientific">Anthostomella pinea</name>
    <dbReference type="NCBI Taxonomy" id="933095"/>
    <lineage>
        <taxon>Eukaryota</taxon>
        <taxon>Fungi</taxon>
        <taxon>Dikarya</taxon>
        <taxon>Ascomycota</taxon>
        <taxon>Pezizomycotina</taxon>
        <taxon>Sordariomycetes</taxon>
        <taxon>Xylariomycetidae</taxon>
        <taxon>Xylariales</taxon>
        <taxon>Xylariaceae</taxon>
        <taxon>Anthostomella</taxon>
    </lineage>
</organism>
<keyword evidence="6 7" id="KW-0539">Nucleus</keyword>
<sequence length="684" mass="74961">MSTPMRHGPSQQGRTPSQHPQAAPTPQASTPFSNSQTAAAFSPHGPRSSPQQFKNSSVTATSATMAASVNQPVNFDSPSAAAALGAMGIGDLNLDGISVGGLVAGAGRNDEEDRKKRLDLVIDMIQSIAKDSARVSNDGLERLANYLELECLWEPGPSGAENDRVLIIAGRTMGVEVGIKDYIVHEASLTFTEPVPIIEKHVSKASAILLKDLALAPGERPLTKKLSHFRINLERLNKLDKLSVPPTFNCHEAIAGMWESLEKLHRWDVEKLREDPATSNMFEEKLRVLALCNRHGCPLMHTRDRIGLSLDYWKARRMNNSAAIETEAADAPQTWGILIECAPINNLVYNSARVSEEWIGHKIEKSKLTDEEMISTTGPVLDWLEPSNTLLPPSPVVKAEGGLEPNAGLSAPKPPDIIFMATFDPPVIVPHGVAQEIYKISATNPPFQSVTFDALLFPIPQGCSYDATEPRVMPYTQSVPLFLPGHRKEPLLKAHINTLIVDKPVYGQTLSQIPFSHPKDLVAILPILRQYAFVSLLLANSFKPRKGLLTAPEADAENERLQSTSTTDNKFSRFMSKADGSSSSSRYAPNRNLFRIDVVLMVHPVPRLQLVFPFGPSTANIWLEIQLGGRVHIVSNNIFETDSARSKAQAMGMAAPTPLEQWAARLEHCENIGQWVEAIKMALE</sequence>
<dbReference type="GO" id="GO:0045944">
    <property type="term" value="P:positive regulation of transcription by RNA polymerase II"/>
    <property type="evidence" value="ECO:0007669"/>
    <property type="project" value="UniProtKB-ARBA"/>
</dbReference>
<keyword evidence="11" id="KW-1185">Reference proteome</keyword>
<dbReference type="Pfam" id="PF10744">
    <property type="entry name" value="Med1"/>
    <property type="match status" value="1"/>
</dbReference>
<comment type="caution">
    <text evidence="10">The sequence shown here is derived from an EMBL/GenBank/DDBJ whole genome shotgun (WGS) entry which is preliminary data.</text>
</comment>
<evidence type="ECO:0000313" key="10">
    <source>
        <dbReference type="EMBL" id="CAJ2502545.1"/>
    </source>
</evidence>
<evidence type="ECO:0000256" key="5">
    <source>
        <dbReference type="ARBA" id="ARBA00023163"/>
    </source>
</evidence>
<feature type="region of interest" description="Disordered" evidence="8">
    <location>
        <begin position="553"/>
        <end position="586"/>
    </location>
</feature>
<evidence type="ECO:0000256" key="4">
    <source>
        <dbReference type="ARBA" id="ARBA00023159"/>
    </source>
</evidence>
<evidence type="ECO:0000313" key="11">
    <source>
        <dbReference type="Proteomes" id="UP001295740"/>
    </source>
</evidence>
<proteinExistence type="inferred from homology"/>
<comment type="similarity">
    <text evidence="2 7">Belongs to the Mediator complex subunit 1 family.</text>
</comment>
<protein>
    <recommendedName>
        <fullName evidence="7">Mediator of RNA polymerase II transcription subunit 1</fullName>
    </recommendedName>
    <alternativeName>
        <fullName evidence="7">Mediator complex subunit 1</fullName>
    </alternativeName>
</protein>
<keyword evidence="3 7" id="KW-0805">Transcription regulation</keyword>